<keyword evidence="2" id="KW-0520">NAD</keyword>
<dbReference type="GO" id="GO:0016618">
    <property type="term" value="F:hydroxypyruvate reductase [NAD(P)H] activity"/>
    <property type="evidence" value="ECO:0007669"/>
    <property type="project" value="UniProtKB-EC"/>
</dbReference>
<dbReference type="CDD" id="cd12164">
    <property type="entry name" value="GDH_like_2"/>
    <property type="match status" value="1"/>
</dbReference>
<gene>
    <name evidence="4" type="ORF">HNR39_001511</name>
</gene>
<dbReference type="PANTHER" id="PTHR43333">
    <property type="entry name" value="2-HACID_DH_C DOMAIN-CONTAINING PROTEIN"/>
    <property type="match status" value="1"/>
</dbReference>
<evidence type="ECO:0000259" key="3">
    <source>
        <dbReference type="Pfam" id="PF02826"/>
    </source>
</evidence>
<feature type="domain" description="D-isomer specific 2-hydroxyacid dehydrogenase NAD-binding" evidence="3">
    <location>
        <begin position="104"/>
        <end position="278"/>
    </location>
</feature>
<dbReference type="RefSeq" id="WP_168056080.1">
    <property type="nucleotide sequence ID" value="NZ_JAAOZT010000009.1"/>
</dbReference>
<evidence type="ECO:0000256" key="2">
    <source>
        <dbReference type="ARBA" id="ARBA00023027"/>
    </source>
</evidence>
<dbReference type="PANTHER" id="PTHR43333:SF1">
    <property type="entry name" value="D-ISOMER SPECIFIC 2-HYDROXYACID DEHYDROGENASE NAD-BINDING DOMAIN-CONTAINING PROTEIN"/>
    <property type="match status" value="1"/>
</dbReference>
<dbReference type="Pfam" id="PF02826">
    <property type="entry name" value="2-Hacid_dh_C"/>
    <property type="match status" value="1"/>
</dbReference>
<organism evidence="4 5">
    <name type="scientific">Glaciimonas immobilis</name>
    <dbReference type="NCBI Taxonomy" id="728004"/>
    <lineage>
        <taxon>Bacteria</taxon>
        <taxon>Pseudomonadati</taxon>
        <taxon>Pseudomonadota</taxon>
        <taxon>Betaproteobacteria</taxon>
        <taxon>Burkholderiales</taxon>
        <taxon>Oxalobacteraceae</taxon>
        <taxon>Glaciimonas</taxon>
    </lineage>
</organism>
<comment type="caution">
    <text evidence="4">The sequence shown here is derived from an EMBL/GenBank/DDBJ whole genome shotgun (WGS) entry which is preliminary data.</text>
</comment>
<reference evidence="4 5" key="1">
    <citation type="submission" date="2020-08" db="EMBL/GenBank/DDBJ databases">
        <title>Genomic Encyclopedia of Type Strains, Phase IV (KMG-IV): sequencing the most valuable type-strain genomes for metagenomic binning, comparative biology and taxonomic classification.</title>
        <authorList>
            <person name="Goeker M."/>
        </authorList>
    </citation>
    <scope>NUCLEOTIDE SEQUENCE [LARGE SCALE GENOMIC DNA]</scope>
    <source>
        <strain evidence="4 5">DSM 23240</strain>
    </source>
</reference>
<evidence type="ECO:0000256" key="1">
    <source>
        <dbReference type="ARBA" id="ARBA00023002"/>
    </source>
</evidence>
<dbReference type="InterPro" id="IPR036291">
    <property type="entry name" value="NAD(P)-bd_dom_sf"/>
</dbReference>
<keyword evidence="4" id="KW-0670">Pyruvate</keyword>
<accession>A0A840RT93</accession>
<dbReference type="Proteomes" id="UP000571084">
    <property type="component" value="Unassembled WGS sequence"/>
</dbReference>
<evidence type="ECO:0000313" key="4">
    <source>
        <dbReference type="EMBL" id="MBB5199679.1"/>
    </source>
</evidence>
<dbReference type="GO" id="GO:0051287">
    <property type="term" value="F:NAD binding"/>
    <property type="evidence" value="ECO:0007669"/>
    <property type="project" value="InterPro"/>
</dbReference>
<keyword evidence="5" id="KW-1185">Reference proteome</keyword>
<proteinExistence type="predicted"/>
<dbReference type="InterPro" id="IPR006140">
    <property type="entry name" value="D-isomer_DH_NAD-bd"/>
</dbReference>
<dbReference type="Gene3D" id="3.40.50.720">
    <property type="entry name" value="NAD(P)-binding Rossmann-like Domain"/>
    <property type="match status" value="2"/>
</dbReference>
<keyword evidence="1 4" id="KW-0560">Oxidoreductase</keyword>
<name>A0A840RT93_9BURK</name>
<dbReference type="GO" id="GO:0030267">
    <property type="term" value="F:glyoxylate reductase (NADPH) activity"/>
    <property type="evidence" value="ECO:0007669"/>
    <property type="project" value="UniProtKB-EC"/>
</dbReference>
<dbReference type="EC" id="1.1.1.81" evidence="4"/>
<dbReference type="EMBL" id="JACHHQ010000003">
    <property type="protein sequence ID" value="MBB5199679.1"/>
    <property type="molecule type" value="Genomic_DNA"/>
</dbReference>
<dbReference type="AlphaFoldDB" id="A0A840RT93"/>
<dbReference type="EC" id="1.1.1.79" evidence="4"/>
<evidence type="ECO:0000313" key="5">
    <source>
        <dbReference type="Proteomes" id="UP000571084"/>
    </source>
</evidence>
<protein>
    <submittedName>
        <fullName evidence="4">Glyoxylate/hydroxypyruvate reductase A</fullName>
        <ecNumber evidence="4">1.1.1.79</ecNumber>
        <ecNumber evidence="4">1.1.1.81</ecNumber>
    </submittedName>
</protein>
<sequence length="313" mass="34120">MKVMFYASPGSGMDDWLNEFAAALPGADCRQWQDGDNAPADYAIVWRPPAAMLEGRHALKGIFNLGAGVDAILQLGDTLPPSVPLIRVDDGGMAIQMAEYVTHAILGYFRCFDAYQQQATQREWRPLPRNQKQDFSVGILGLGVLGARIAAALAHFEFPLNGWSRTQKDLPGMHCYAGDDGLDAFLRASRVLVCILPLTPDTHGILNRENMQKLQKGHSGAYIINVARGGHLVEDDLLALIKSGDIAGATLDVFSEEPLPLGHPFWQEPRISMTPHISAMSDHTATIRQISNKIRALQRGEAVSGVVNHSAGY</sequence>
<dbReference type="SUPFAM" id="SSF51735">
    <property type="entry name" value="NAD(P)-binding Rossmann-fold domains"/>
    <property type="match status" value="1"/>
</dbReference>